<dbReference type="EMBL" id="JAAXOQ010000014">
    <property type="protein sequence ID" value="NKY19062.1"/>
    <property type="molecule type" value="Genomic_DNA"/>
</dbReference>
<feature type="transmembrane region" description="Helical" evidence="7">
    <location>
        <begin position="44"/>
        <end position="63"/>
    </location>
</feature>
<dbReference type="PANTHER" id="PTHR42718">
    <property type="entry name" value="MAJOR FACILITATOR SUPERFAMILY MULTIDRUG TRANSPORTER MFSC"/>
    <property type="match status" value="1"/>
</dbReference>
<dbReference type="InterPro" id="IPR004638">
    <property type="entry name" value="EmrB-like"/>
</dbReference>
<dbReference type="AlphaFoldDB" id="A0A846X4D6"/>
<evidence type="ECO:0000256" key="7">
    <source>
        <dbReference type="SAM" id="Phobius"/>
    </source>
</evidence>
<evidence type="ECO:0000313" key="9">
    <source>
        <dbReference type="EMBL" id="NKY19062.1"/>
    </source>
</evidence>
<gene>
    <name evidence="9" type="ORF">HF999_11860</name>
</gene>
<comment type="caution">
    <text evidence="9">The sequence shown here is derived from an EMBL/GenBank/DDBJ whole genome shotgun (WGS) entry which is preliminary data.</text>
</comment>
<feature type="transmembrane region" description="Helical" evidence="7">
    <location>
        <begin position="352"/>
        <end position="375"/>
    </location>
</feature>
<evidence type="ECO:0000259" key="8">
    <source>
        <dbReference type="PROSITE" id="PS50850"/>
    </source>
</evidence>
<dbReference type="Pfam" id="PF07690">
    <property type="entry name" value="MFS_1"/>
    <property type="match status" value="1"/>
</dbReference>
<feature type="transmembrane region" description="Helical" evidence="7">
    <location>
        <begin position="427"/>
        <end position="449"/>
    </location>
</feature>
<keyword evidence="5 7" id="KW-1133">Transmembrane helix</keyword>
<evidence type="ECO:0000256" key="2">
    <source>
        <dbReference type="ARBA" id="ARBA00022448"/>
    </source>
</evidence>
<dbReference type="NCBIfam" id="TIGR00711">
    <property type="entry name" value="efflux_EmrB"/>
    <property type="match status" value="1"/>
</dbReference>
<evidence type="ECO:0000256" key="3">
    <source>
        <dbReference type="ARBA" id="ARBA00022475"/>
    </source>
</evidence>
<feature type="domain" description="Major facilitator superfamily (MFS) profile" evidence="8">
    <location>
        <begin position="9"/>
        <end position="453"/>
    </location>
</feature>
<dbReference type="InterPro" id="IPR020846">
    <property type="entry name" value="MFS_dom"/>
</dbReference>
<dbReference type="PROSITE" id="PS50850">
    <property type="entry name" value="MFS"/>
    <property type="match status" value="1"/>
</dbReference>
<feature type="transmembrane region" description="Helical" evidence="7">
    <location>
        <begin position="396"/>
        <end position="415"/>
    </location>
</feature>
<sequence>MASPPGRWLVAVAVLGSGVAFLDGSVVNVALPAIGRDLGGGLSMLQWVLDGYLLTLSALLLLGGALGDRYDRRTVFLAGLAVFTLASVACGLAPTGEILIGARVVQGIGGALLVPNSLALIDTVIRAEDRGRAIGVWAGLSGVSSAIGPFVGGWLVDSASWRWVFLINVPLAAAALVLTVRHVPRIRATRVRGGLDIAGASCITLGLAGVTFAMIEAPVQGWTPIVLLALAIGLAAVAAFPVVEHRAEDPLVPLHLFRSARFSGTNIVTLAVYTGLGGALFLLSLHLQTNLGYSALEAGLAFIPFTIVMALLSGRIGALAQRTGPRAWMTAGPMVAGAGLALLVRVVPGAGYWGGVLPGVLVFGLGMAMTVAPLTSTVLDAVPADYVGAASGANNAISRFAGLLAVAVLPLAVGITDPSGDSLAGGFARAMLVSAALCVIGGVVALVSLRPVRHRRTAGRGRAADGP</sequence>
<feature type="transmembrane region" description="Helical" evidence="7">
    <location>
        <begin position="161"/>
        <end position="183"/>
    </location>
</feature>
<keyword evidence="2" id="KW-0813">Transport</keyword>
<proteinExistence type="predicted"/>
<feature type="transmembrane region" description="Helical" evidence="7">
    <location>
        <begin position="100"/>
        <end position="121"/>
    </location>
</feature>
<evidence type="ECO:0000256" key="4">
    <source>
        <dbReference type="ARBA" id="ARBA00022692"/>
    </source>
</evidence>
<keyword evidence="3" id="KW-1003">Cell membrane</keyword>
<dbReference type="Proteomes" id="UP000582646">
    <property type="component" value="Unassembled WGS sequence"/>
</dbReference>
<accession>A0A846X4D6</accession>
<feature type="transmembrane region" description="Helical" evidence="7">
    <location>
        <begin position="291"/>
        <end position="314"/>
    </location>
</feature>
<feature type="transmembrane region" description="Helical" evidence="7">
    <location>
        <begin position="326"/>
        <end position="346"/>
    </location>
</feature>
<dbReference type="GO" id="GO:0022857">
    <property type="term" value="F:transmembrane transporter activity"/>
    <property type="evidence" value="ECO:0007669"/>
    <property type="project" value="InterPro"/>
</dbReference>
<name>A0A846X4D6_9ACTN</name>
<comment type="subcellular location">
    <subcellularLocation>
        <location evidence="1">Cell membrane</location>
        <topology evidence="1">Multi-pass membrane protein</topology>
    </subcellularLocation>
</comment>
<evidence type="ECO:0000256" key="6">
    <source>
        <dbReference type="ARBA" id="ARBA00023136"/>
    </source>
</evidence>
<protein>
    <submittedName>
        <fullName evidence="9">MFS transporter</fullName>
    </submittedName>
</protein>
<dbReference type="PANTHER" id="PTHR42718:SF42">
    <property type="entry name" value="EXPORT PROTEIN"/>
    <property type="match status" value="1"/>
</dbReference>
<feature type="transmembrane region" description="Helical" evidence="7">
    <location>
        <begin position="264"/>
        <end position="285"/>
    </location>
</feature>
<dbReference type="Gene3D" id="1.20.1250.20">
    <property type="entry name" value="MFS general substrate transporter like domains"/>
    <property type="match status" value="1"/>
</dbReference>
<evidence type="ECO:0000256" key="5">
    <source>
        <dbReference type="ARBA" id="ARBA00022989"/>
    </source>
</evidence>
<dbReference type="GO" id="GO:0005886">
    <property type="term" value="C:plasma membrane"/>
    <property type="evidence" value="ECO:0007669"/>
    <property type="project" value="UniProtKB-SubCell"/>
</dbReference>
<feature type="transmembrane region" description="Helical" evidence="7">
    <location>
        <begin position="221"/>
        <end position="243"/>
    </location>
</feature>
<feature type="transmembrane region" description="Helical" evidence="7">
    <location>
        <begin position="133"/>
        <end position="155"/>
    </location>
</feature>
<organism evidence="9 10">
    <name type="scientific">Tsukamurella spumae</name>
    <dbReference type="NCBI Taxonomy" id="44753"/>
    <lineage>
        <taxon>Bacteria</taxon>
        <taxon>Bacillati</taxon>
        <taxon>Actinomycetota</taxon>
        <taxon>Actinomycetes</taxon>
        <taxon>Mycobacteriales</taxon>
        <taxon>Tsukamurellaceae</taxon>
        <taxon>Tsukamurella</taxon>
    </lineage>
</organism>
<dbReference type="Gene3D" id="1.20.1720.10">
    <property type="entry name" value="Multidrug resistance protein D"/>
    <property type="match status" value="1"/>
</dbReference>
<keyword evidence="10" id="KW-1185">Reference proteome</keyword>
<feature type="transmembrane region" description="Helical" evidence="7">
    <location>
        <begin position="75"/>
        <end position="94"/>
    </location>
</feature>
<dbReference type="CDD" id="cd17321">
    <property type="entry name" value="MFS_MMR_MDR_like"/>
    <property type="match status" value="1"/>
</dbReference>
<feature type="transmembrane region" description="Helical" evidence="7">
    <location>
        <begin position="195"/>
        <end position="215"/>
    </location>
</feature>
<evidence type="ECO:0000313" key="10">
    <source>
        <dbReference type="Proteomes" id="UP000582646"/>
    </source>
</evidence>
<dbReference type="InterPro" id="IPR011701">
    <property type="entry name" value="MFS"/>
</dbReference>
<dbReference type="InterPro" id="IPR036259">
    <property type="entry name" value="MFS_trans_sf"/>
</dbReference>
<keyword evidence="4 7" id="KW-0812">Transmembrane</keyword>
<reference evidence="9 10" key="1">
    <citation type="submission" date="2020-04" db="EMBL/GenBank/DDBJ databases">
        <title>MicrobeNet Type strains.</title>
        <authorList>
            <person name="Nicholson A.C."/>
        </authorList>
    </citation>
    <scope>NUCLEOTIDE SEQUENCE [LARGE SCALE GENOMIC DNA]</scope>
    <source>
        <strain evidence="9 10">DSM 44113</strain>
    </source>
</reference>
<keyword evidence="6 7" id="KW-0472">Membrane</keyword>
<evidence type="ECO:0000256" key="1">
    <source>
        <dbReference type="ARBA" id="ARBA00004651"/>
    </source>
</evidence>
<dbReference type="SUPFAM" id="SSF103473">
    <property type="entry name" value="MFS general substrate transporter"/>
    <property type="match status" value="1"/>
</dbReference>